<dbReference type="Proteomes" id="UP001565369">
    <property type="component" value="Unassembled WGS sequence"/>
</dbReference>
<proteinExistence type="predicted"/>
<dbReference type="EMBL" id="JBGBZJ010000003">
    <property type="protein sequence ID" value="MEY9452314.1"/>
    <property type="molecule type" value="Genomic_DNA"/>
</dbReference>
<dbReference type="RefSeq" id="WP_370093100.1">
    <property type="nucleotide sequence ID" value="NZ_JBGBZG010000002.1"/>
</dbReference>
<evidence type="ECO:0008006" key="3">
    <source>
        <dbReference type="Google" id="ProtNLM"/>
    </source>
</evidence>
<organism evidence="1 2">
    <name type="scientific">Bradyrhizobium ottawaense</name>
    <dbReference type="NCBI Taxonomy" id="931866"/>
    <lineage>
        <taxon>Bacteria</taxon>
        <taxon>Pseudomonadati</taxon>
        <taxon>Pseudomonadota</taxon>
        <taxon>Alphaproteobacteria</taxon>
        <taxon>Hyphomicrobiales</taxon>
        <taxon>Nitrobacteraceae</taxon>
        <taxon>Bradyrhizobium</taxon>
    </lineage>
</organism>
<evidence type="ECO:0000313" key="2">
    <source>
        <dbReference type="Proteomes" id="UP001565369"/>
    </source>
</evidence>
<reference evidence="1 2" key="1">
    <citation type="submission" date="2024-07" db="EMBL/GenBank/DDBJ databases">
        <title>Genomic Encyclopedia of Type Strains, Phase V (KMG-V): Genome sequencing to study the core and pangenomes of soil and plant-associated prokaryotes.</title>
        <authorList>
            <person name="Whitman W."/>
        </authorList>
    </citation>
    <scope>NUCLEOTIDE SEQUENCE [LARGE SCALE GENOMIC DNA]</scope>
    <source>
        <strain evidence="1 2">USDA 152</strain>
    </source>
</reference>
<comment type="caution">
    <text evidence="1">The sequence shown here is derived from an EMBL/GenBank/DDBJ whole genome shotgun (WGS) entry which is preliminary data.</text>
</comment>
<accession>A0ABV4FN27</accession>
<protein>
    <recommendedName>
        <fullName evidence="3">DUF429 domain-containing protein</fullName>
    </recommendedName>
</protein>
<keyword evidence="2" id="KW-1185">Reference proteome</keyword>
<sequence length="272" mass="29445">MGSQALLGVDVGFSARRKTTGLAWFSGSGVGVTVTGSSWSERKGDLPAGVEFRLAALDAPIVPTPDASNRRGCEYIFYGGAFARRCRPGLSHHGRGLRLRQAGAQAAREFANILSVSPLPYGPHVLAGLPIIEAFPNTFMGVLLPESSFLSWSKTIGVPKSDWLYEQIVGLGIMRKLLGRLTLNDRSVADAFEQATNHDERAALICLLTAMFAAKGDVVIVGDDLGGWFWLPPTELWASWAQDEFELAVSIHQKTNFPATAAWMETARQIGQ</sequence>
<evidence type="ECO:0000313" key="1">
    <source>
        <dbReference type="EMBL" id="MEY9452314.1"/>
    </source>
</evidence>
<name>A0ABV4FN27_9BRAD</name>
<gene>
    <name evidence="1" type="ORF">ABIG07_001262</name>
</gene>